<keyword evidence="1" id="KW-1133">Transmembrane helix</keyword>
<evidence type="ECO:0000256" key="1">
    <source>
        <dbReference type="SAM" id="Phobius"/>
    </source>
</evidence>
<dbReference type="AlphaFoldDB" id="A0A150WFQ3"/>
<evidence type="ECO:0000313" key="2">
    <source>
        <dbReference type="EMBL" id="KYG61822.1"/>
    </source>
</evidence>
<accession>A0A150WFQ3</accession>
<dbReference type="Proteomes" id="UP000075391">
    <property type="component" value="Unassembled WGS sequence"/>
</dbReference>
<proteinExistence type="predicted"/>
<feature type="transmembrane region" description="Helical" evidence="1">
    <location>
        <begin position="96"/>
        <end position="116"/>
    </location>
</feature>
<protein>
    <submittedName>
        <fullName evidence="2">Uncharacterized protein</fullName>
    </submittedName>
</protein>
<organism evidence="2 3">
    <name type="scientific">Bdellovibrio bacteriovorus</name>
    <dbReference type="NCBI Taxonomy" id="959"/>
    <lineage>
        <taxon>Bacteria</taxon>
        <taxon>Pseudomonadati</taxon>
        <taxon>Bdellovibrionota</taxon>
        <taxon>Bdellovibrionia</taxon>
        <taxon>Bdellovibrionales</taxon>
        <taxon>Pseudobdellovibrionaceae</taxon>
        <taxon>Bdellovibrio</taxon>
    </lineage>
</organism>
<evidence type="ECO:0000313" key="3">
    <source>
        <dbReference type="Proteomes" id="UP000075391"/>
    </source>
</evidence>
<comment type="caution">
    <text evidence="2">The sequence shown here is derived from an EMBL/GenBank/DDBJ whole genome shotgun (WGS) entry which is preliminary data.</text>
</comment>
<dbReference type="OrthoDB" id="5294322at2"/>
<keyword evidence="1" id="KW-0472">Membrane</keyword>
<dbReference type="EMBL" id="LUKF01000016">
    <property type="protein sequence ID" value="KYG61822.1"/>
    <property type="molecule type" value="Genomic_DNA"/>
</dbReference>
<feature type="transmembrane region" description="Helical" evidence="1">
    <location>
        <begin position="71"/>
        <end position="89"/>
    </location>
</feature>
<feature type="transmembrane region" description="Helical" evidence="1">
    <location>
        <begin position="39"/>
        <end position="59"/>
    </location>
</feature>
<gene>
    <name evidence="2" type="ORF">AZI85_06280</name>
</gene>
<name>A0A150WFQ3_BDEBC</name>
<feature type="transmembrane region" description="Helical" evidence="1">
    <location>
        <begin position="12"/>
        <end position="32"/>
    </location>
</feature>
<reference evidence="2 3" key="1">
    <citation type="submission" date="2016-03" db="EMBL/GenBank/DDBJ databases">
        <authorList>
            <person name="Ploux O."/>
        </authorList>
    </citation>
    <scope>NUCLEOTIDE SEQUENCE [LARGE SCALE GENOMIC DNA]</scope>
    <source>
        <strain evidence="2 3">BER2</strain>
    </source>
</reference>
<sequence length="120" mass="13142">MEYLTYKTLHIISIAALVVSLGFIIGGCWIGGKNALRKWGFITHGISWILVFVTAFKLVGVLGMHENFPNWAQAKTACWILLGLVAFAIKKKPKFVAIHYGVILILSSVAIGLAVLKPSF</sequence>
<dbReference type="RefSeq" id="WP_063243970.1">
    <property type="nucleotide sequence ID" value="NZ_LUKF01000016.1"/>
</dbReference>
<dbReference type="PROSITE" id="PS51257">
    <property type="entry name" value="PROKAR_LIPOPROTEIN"/>
    <property type="match status" value="1"/>
</dbReference>
<keyword evidence="1" id="KW-0812">Transmembrane</keyword>